<feature type="domain" description="VOC" evidence="4">
    <location>
        <begin position="3"/>
        <end position="133"/>
    </location>
</feature>
<keyword evidence="6" id="KW-1185">Reference proteome</keyword>
<dbReference type="RefSeq" id="WP_305102646.1">
    <property type="nucleotide sequence ID" value="NZ_JAUTWS010000004.1"/>
</dbReference>
<dbReference type="InterPro" id="IPR029068">
    <property type="entry name" value="Glyas_Bleomycin-R_OHBP_Dase"/>
</dbReference>
<evidence type="ECO:0000313" key="5">
    <source>
        <dbReference type="EMBL" id="MDO9707774.1"/>
    </source>
</evidence>
<evidence type="ECO:0000256" key="1">
    <source>
        <dbReference type="ARBA" id="ARBA00011051"/>
    </source>
</evidence>
<dbReference type="InterPro" id="IPR000335">
    <property type="entry name" value="Bleomycin-R"/>
</dbReference>
<comment type="caution">
    <text evidence="5">The sequence shown here is derived from an EMBL/GenBank/DDBJ whole genome shotgun (WGS) entry which is preliminary data.</text>
</comment>
<dbReference type="InterPro" id="IPR004360">
    <property type="entry name" value="Glyas_Fos-R_dOase_dom"/>
</dbReference>
<dbReference type="Pfam" id="PF00903">
    <property type="entry name" value="Glyoxalase"/>
    <property type="match status" value="1"/>
</dbReference>
<name>A0ABT9DV48_9PROT</name>
<reference evidence="5 6" key="1">
    <citation type="submission" date="2023-08" db="EMBL/GenBank/DDBJ databases">
        <title>The draft genome sequence of Paracraurococcus sp. LOR1-02.</title>
        <authorList>
            <person name="Kingkaew E."/>
            <person name="Tanasupawat S."/>
        </authorList>
    </citation>
    <scope>NUCLEOTIDE SEQUENCE [LARGE SCALE GENOMIC DNA]</scope>
    <source>
        <strain evidence="5 6">LOR1-02</strain>
    </source>
</reference>
<comment type="similarity">
    <text evidence="1">Belongs to the bleomycin resistance protein family.</text>
</comment>
<organism evidence="5 6">
    <name type="scientific">Paracraurococcus lichenis</name>
    <dbReference type="NCBI Taxonomy" id="3064888"/>
    <lineage>
        <taxon>Bacteria</taxon>
        <taxon>Pseudomonadati</taxon>
        <taxon>Pseudomonadota</taxon>
        <taxon>Alphaproteobacteria</taxon>
        <taxon>Acetobacterales</taxon>
        <taxon>Roseomonadaceae</taxon>
        <taxon>Paracraurococcus</taxon>
    </lineage>
</organism>
<evidence type="ECO:0000256" key="3">
    <source>
        <dbReference type="ARBA" id="ARBA00023251"/>
    </source>
</evidence>
<evidence type="ECO:0000259" key="4">
    <source>
        <dbReference type="PROSITE" id="PS51819"/>
    </source>
</evidence>
<dbReference type="InterPro" id="IPR037523">
    <property type="entry name" value="VOC_core"/>
</dbReference>
<dbReference type="EMBL" id="JAUTWS010000004">
    <property type="protein sequence ID" value="MDO9707774.1"/>
    <property type="molecule type" value="Genomic_DNA"/>
</dbReference>
<dbReference type="SUPFAM" id="SSF54593">
    <property type="entry name" value="Glyoxalase/Bleomycin resistance protein/Dihydroxybiphenyl dioxygenase"/>
    <property type="match status" value="1"/>
</dbReference>
<proteinExistence type="inferred from homology"/>
<accession>A0ABT9DV48</accession>
<dbReference type="PROSITE" id="PS51819">
    <property type="entry name" value="VOC"/>
    <property type="match status" value="1"/>
</dbReference>
<evidence type="ECO:0000256" key="2">
    <source>
        <dbReference type="ARBA" id="ARBA00021572"/>
    </source>
</evidence>
<protein>
    <recommendedName>
        <fullName evidence="2">Bleomycin resistance protein</fullName>
    </recommendedName>
</protein>
<keyword evidence="3" id="KW-0046">Antibiotic resistance</keyword>
<evidence type="ECO:0000313" key="6">
    <source>
        <dbReference type="Proteomes" id="UP001243009"/>
    </source>
</evidence>
<gene>
    <name evidence="5" type="ORF">Q7A36_05395</name>
</gene>
<dbReference type="Gene3D" id="3.10.180.10">
    <property type="entry name" value="2,3-Dihydroxybiphenyl 1,2-Dioxygenase, domain 1"/>
    <property type="match status" value="1"/>
</dbReference>
<dbReference type="CDD" id="cd08349">
    <property type="entry name" value="BLMA_like"/>
    <property type="match status" value="1"/>
</dbReference>
<dbReference type="Proteomes" id="UP001243009">
    <property type="component" value="Unassembled WGS sequence"/>
</dbReference>
<sequence length="140" mass="15156">MRSPALVPELAVRDLAASLRFWCGPCGFAVLYDRPEQGFACLEREGGARVMLDQLGTDRDWVTAPLEPPLGRGINLEIAVTDIAPILAALAEAGWPLFLGPETKAYRVGDSSVTVRQFLVQDPDGYLLRFSQALEGPDAA</sequence>